<protein>
    <submittedName>
        <fullName evidence="1">Uncharacterized protein</fullName>
    </submittedName>
</protein>
<dbReference type="AlphaFoldDB" id="A0AAW5MJW9"/>
<comment type="caution">
    <text evidence="1">The sequence shown here is derived from an EMBL/GenBank/DDBJ whole genome shotgun (WGS) entry which is preliminary data.</text>
</comment>
<accession>A0AAW5MJW9</accession>
<evidence type="ECO:0000313" key="2">
    <source>
        <dbReference type="Proteomes" id="UP001204061"/>
    </source>
</evidence>
<name>A0AAW5MJW9_AERVE</name>
<sequence>MNIILMLFISLGSESVIPQTISGFESVDACEKAASQLAPIYISKMETLSAQRNAHGVALKAQVTHTCEAIAK</sequence>
<proteinExistence type="predicted"/>
<reference evidence="1" key="1">
    <citation type="submission" date="2022-08" db="EMBL/GenBank/DDBJ databases">
        <title>A global survey of hypervirulent Aeromonas hydrophila identified this emerging pathogen in farmed fish in the lower Mekong River basin.</title>
        <authorList>
            <person name="Xu T."/>
            <person name="Rasmussen-Ivey C.R."/>
            <person name="Moen F.S."/>
            <person name="Fernandez Bravo A."/>
            <person name="Lamy B."/>
            <person name="Beaz-Hidalgo R."/>
            <person name="Khan C.D."/>
            <person name="Castro Escarpulli G."/>
            <person name="Yasin I.S.M."/>
            <person name="Figueras M.J."/>
            <person name="Azzam Sayuti M."/>
            <person name="Karim M.M."/>
            <person name="Alam K.M."/>
            <person name="Le T.T.T."/>
            <person name="Thao N.H.P."/>
            <person name="Addo S."/>
            <person name="Duodu S."/>
            <person name="Ali S."/>
            <person name="Mey S."/>
            <person name="Somony T."/>
            <person name="Liles M.R."/>
        </authorList>
    </citation>
    <scope>NUCLEOTIDE SEQUENCE</scope>
    <source>
        <strain evidence="1">0.14</strain>
    </source>
</reference>
<gene>
    <name evidence="1" type="ORF">NS965_20355</name>
</gene>
<evidence type="ECO:0000313" key="1">
    <source>
        <dbReference type="EMBL" id="MCR4450740.1"/>
    </source>
</evidence>
<dbReference type="Proteomes" id="UP001204061">
    <property type="component" value="Unassembled WGS sequence"/>
</dbReference>
<dbReference type="EMBL" id="JANLFC010000079">
    <property type="protein sequence ID" value="MCR4450740.1"/>
    <property type="molecule type" value="Genomic_DNA"/>
</dbReference>
<dbReference type="RefSeq" id="WP_257725979.1">
    <property type="nucleotide sequence ID" value="NZ_JANLFC010000079.1"/>
</dbReference>
<organism evidence="1 2">
    <name type="scientific">Aeromonas veronii</name>
    <dbReference type="NCBI Taxonomy" id="654"/>
    <lineage>
        <taxon>Bacteria</taxon>
        <taxon>Pseudomonadati</taxon>
        <taxon>Pseudomonadota</taxon>
        <taxon>Gammaproteobacteria</taxon>
        <taxon>Aeromonadales</taxon>
        <taxon>Aeromonadaceae</taxon>
        <taxon>Aeromonas</taxon>
    </lineage>
</organism>